<feature type="signal peptide" evidence="2">
    <location>
        <begin position="1"/>
        <end position="25"/>
    </location>
</feature>
<dbReference type="Proteomes" id="UP000182932">
    <property type="component" value="Unassembled WGS sequence"/>
</dbReference>
<comment type="caution">
    <text evidence="3">The sequence shown here is derived from an EMBL/GenBank/DDBJ whole genome shotgun (WGS) entry which is preliminary data.</text>
</comment>
<dbReference type="AlphaFoldDB" id="A0A975W6M0"/>
<accession>A0A975W6M0</accession>
<dbReference type="EMBL" id="FNYY01000001">
    <property type="protein sequence ID" value="SEI61629.1"/>
    <property type="molecule type" value="Genomic_DNA"/>
</dbReference>
<protein>
    <recommendedName>
        <fullName evidence="5">DUF2946 domain-containing protein</fullName>
    </recommendedName>
</protein>
<feature type="region of interest" description="Disordered" evidence="1">
    <location>
        <begin position="84"/>
        <end position="116"/>
    </location>
</feature>
<evidence type="ECO:0000256" key="2">
    <source>
        <dbReference type="SAM" id="SignalP"/>
    </source>
</evidence>
<reference evidence="3 4" key="1">
    <citation type="submission" date="2016-10" db="EMBL/GenBank/DDBJ databases">
        <authorList>
            <person name="Varghese N."/>
            <person name="Submissions S."/>
        </authorList>
    </citation>
    <scope>NUCLEOTIDE SEQUENCE [LARGE SCALE GENOMIC DNA]</scope>
    <source>
        <strain evidence="3 4">FF3</strain>
    </source>
</reference>
<dbReference type="GeneID" id="80816664"/>
<name>A0A975W6M0_9RHOB</name>
<gene>
    <name evidence="3" type="ORF">SAMN04487940_101396</name>
</gene>
<evidence type="ECO:0000313" key="3">
    <source>
        <dbReference type="EMBL" id="SEI61629.1"/>
    </source>
</evidence>
<evidence type="ECO:0000313" key="4">
    <source>
        <dbReference type="Proteomes" id="UP000182932"/>
    </source>
</evidence>
<keyword evidence="2" id="KW-0732">Signal</keyword>
<sequence length="116" mass="11765">MRAQPRLFAGLLLALLLGLTGQSMAVARGAPPPVGVMVLCTGAGPLRVLVDETGAPVGPMHICPDCALSLFDAAPAATPEELARAFTRQGRARSPGTAEAGRVQPASCARGPPARV</sequence>
<evidence type="ECO:0008006" key="5">
    <source>
        <dbReference type="Google" id="ProtNLM"/>
    </source>
</evidence>
<feature type="chain" id="PRO_5037984531" description="DUF2946 domain-containing protein" evidence="2">
    <location>
        <begin position="26"/>
        <end position="116"/>
    </location>
</feature>
<dbReference type="RefSeq" id="WP_074834573.1">
    <property type="nucleotide sequence ID" value="NZ_FNYY01000001.1"/>
</dbReference>
<proteinExistence type="predicted"/>
<organism evidence="3 4">
    <name type="scientific">Marinovum algicola</name>
    <dbReference type="NCBI Taxonomy" id="42444"/>
    <lineage>
        <taxon>Bacteria</taxon>
        <taxon>Pseudomonadati</taxon>
        <taxon>Pseudomonadota</taxon>
        <taxon>Alphaproteobacteria</taxon>
        <taxon>Rhodobacterales</taxon>
        <taxon>Roseobacteraceae</taxon>
        <taxon>Marinovum</taxon>
    </lineage>
</organism>
<evidence type="ECO:0000256" key="1">
    <source>
        <dbReference type="SAM" id="MobiDB-lite"/>
    </source>
</evidence>
<keyword evidence="4" id="KW-1185">Reference proteome</keyword>